<proteinExistence type="predicted"/>
<dbReference type="AlphaFoldDB" id="A0A0A9HU19"/>
<dbReference type="EMBL" id="GBRH01161468">
    <property type="protein sequence ID" value="JAE36428.1"/>
    <property type="molecule type" value="Transcribed_RNA"/>
</dbReference>
<reference evidence="1" key="1">
    <citation type="submission" date="2014-09" db="EMBL/GenBank/DDBJ databases">
        <authorList>
            <person name="Magalhaes I.L.F."/>
            <person name="Oliveira U."/>
            <person name="Santos F.R."/>
            <person name="Vidigal T.H.D.A."/>
            <person name="Brescovit A.D."/>
            <person name="Santos A.J."/>
        </authorList>
    </citation>
    <scope>NUCLEOTIDE SEQUENCE</scope>
    <source>
        <tissue evidence="1">Shoot tissue taken approximately 20 cm above the soil surface</tissue>
    </source>
</reference>
<evidence type="ECO:0000313" key="1">
    <source>
        <dbReference type="EMBL" id="JAE36428.1"/>
    </source>
</evidence>
<organism evidence="1">
    <name type="scientific">Arundo donax</name>
    <name type="common">Giant reed</name>
    <name type="synonym">Donax arundinaceus</name>
    <dbReference type="NCBI Taxonomy" id="35708"/>
    <lineage>
        <taxon>Eukaryota</taxon>
        <taxon>Viridiplantae</taxon>
        <taxon>Streptophyta</taxon>
        <taxon>Embryophyta</taxon>
        <taxon>Tracheophyta</taxon>
        <taxon>Spermatophyta</taxon>
        <taxon>Magnoliopsida</taxon>
        <taxon>Liliopsida</taxon>
        <taxon>Poales</taxon>
        <taxon>Poaceae</taxon>
        <taxon>PACMAD clade</taxon>
        <taxon>Arundinoideae</taxon>
        <taxon>Arundineae</taxon>
        <taxon>Arundo</taxon>
    </lineage>
</organism>
<accession>A0A0A9HU19</accession>
<name>A0A0A9HU19_ARUDO</name>
<protein>
    <submittedName>
        <fullName evidence="1">Uncharacterized protein</fullName>
    </submittedName>
</protein>
<sequence length="83" mass="9136">MSNPIEFLSSKDEDNWHTTIMNNAVMCGQWPCKRADSSTVVLLIEEPPLLGSNSGYAPKKLPTLCPLGQDSEGFLDQSHTVPF</sequence>
<reference evidence="1" key="2">
    <citation type="journal article" date="2015" name="Data Brief">
        <title>Shoot transcriptome of the giant reed, Arundo donax.</title>
        <authorList>
            <person name="Barrero R.A."/>
            <person name="Guerrero F.D."/>
            <person name="Moolhuijzen P."/>
            <person name="Goolsby J.A."/>
            <person name="Tidwell J."/>
            <person name="Bellgard S.E."/>
            <person name="Bellgard M.I."/>
        </authorList>
    </citation>
    <scope>NUCLEOTIDE SEQUENCE</scope>
    <source>
        <tissue evidence="1">Shoot tissue taken approximately 20 cm above the soil surface</tissue>
    </source>
</reference>